<evidence type="ECO:0000313" key="2">
    <source>
        <dbReference type="Proteomes" id="UP001163321"/>
    </source>
</evidence>
<gene>
    <name evidence="1" type="ORF">PsorP6_003341</name>
</gene>
<protein>
    <submittedName>
        <fullName evidence="1">Uncharacterized protein</fullName>
    </submittedName>
</protein>
<keyword evidence="2" id="KW-1185">Reference proteome</keyword>
<organism evidence="1 2">
    <name type="scientific">Peronosclerospora sorghi</name>
    <dbReference type="NCBI Taxonomy" id="230839"/>
    <lineage>
        <taxon>Eukaryota</taxon>
        <taxon>Sar</taxon>
        <taxon>Stramenopiles</taxon>
        <taxon>Oomycota</taxon>
        <taxon>Peronosporomycetes</taxon>
        <taxon>Peronosporales</taxon>
        <taxon>Peronosporaceae</taxon>
        <taxon>Peronosclerospora</taxon>
    </lineage>
</organism>
<dbReference type="EMBL" id="CM047587">
    <property type="protein sequence ID" value="KAI9908794.1"/>
    <property type="molecule type" value="Genomic_DNA"/>
</dbReference>
<dbReference type="Proteomes" id="UP001163321">
    <property type="component" value="Chromosome 8"/>
</dbReference>
<reference evidence="1 2" key="1">
    <citation type="journal article" date="2022" name="bioRxiv">
        <title>The genome of the oomycete Peronosclerospora sorghi, a cosmopolitan pathogen of maize and sorghum, is inflated with dispersed pseudogenes.</title>
        <authorList>
            <person name="Fletcher K."/>
            <person name="Martin F."/>
            <person name="Isakeit T."/>
            <person name="Cavanaugh K."/>
            <person name="Magill C."/>
            <person name="Michelmore R."/>
        </authorList>
    </citation>
    <scope>NUCLEOTIDE SEQUENCE [LARGE SCALE GENOMIC DNA]</scope>
    <source>
        <strain evidence="1">P6</strain>
    </source>
</reference>
<proteinExistence type="predicted"/>
<sequence length="231" mass="25060">MSIPAHLMKLLDIFLPCGNSDAIVSELLPVDLSEVKPVLLHGDLTAENILGIAMNDESSDAILSSSGKEPQASELSTFLTSIGCEKYISLLVEQEELTLESLMLVDETHLKDLGIPMGPRLAILSKKRSILTRHIKAPSGSRFDTDEEWETSSSSSNSSSEDESESHCTSTIREAAAMEAKRKEQFLGTHEWVSTSVIDFADAKSGDPLYDLVAVFFAALVSELTLNDGTV</sequence>
<accession>A0ACC0VS96</accession>
<evidence type="ECO:0000313" key="1">
    <source>
        <dbReference type="EMBL" id="KAI9908794.1"/>
    </source>
</evidence>
<comment type="caution">
    <text evidence="1">The sequence shown here is derived from an EMBL/GenBank/DDBJ whole genome shotgun (WGS) entry which is preliminary data.</text>
</comment>
<name>A0ACC0VS96_9STRA</name>